<comment type="subunit">
    <text evidence="5">Self-interacts. Interacts with FtsZ.</text>
</comment>
<dbReference type="Gene3D" id="3.30.1490.110">
    <property type="match status" value="1"/>
</dbReference>
<reference evidence="8 9" key="1">
    <citation type="submission" date="2016-11" db="EMBL/GenBank/DDBJ databases">
        <authorList>
            <person name="Jaros S."/>
            <person name="Januszkiewicz K."/>
            <person name="Wedrychowicz H."/>
        </authorList>
    </citation>
    <scope>NUCLEOTIDE SEQUENCE [LARGE SCALE GENOMIC DNA]</scope>
    <source>
        <strain evidence="8 9">DSM 27063</strain>
    </source>
</reference>
<dbReference type="InterPro" id="IPR050696">
    <property type="entry name" value="FtsA/MreB"/>
</dbReference>
<evidence type="ECO:0000259" key="7">
    <source>
        <dbReference type="SMART" id="SM00842"/>
    </source>
</evidence>
<proteinExistence type="inferred from homology"/>
<name>A0A1M6A1M0_9BACT</name>
<dbReference type="CDD" id="cd24048">
    <property type="entry name" value="ASKHA_NBD_FtsA"/>
    <property type="match status" value="1"/>
</dbReference>
<dbReference type="HAMAP" id="MF_02033">
    <property type="entry name" value="FtsA"/>
    <property type="match status" value="1"/>
</dbReference>
<organism evidence="8 9">
    <name type="scientific">Tangfeifania diversioriginum</name>
    <dbReference type="NCBI Taxonomy" id="1168035"/>
    <lineage>
        <taxon>Bacteria</taxon>
        <taxon>Pseudomonadati</taxon>
        <taxon>Bacteroidota</taxon>
        <taxon>Bacteroidia</taxon>
        <taxon>Marinilabiliales</taxon>
        <taxon>Prolixibacteraceae</taxon>
        <taxon>Tangfeifania</taxon>
    </lineage>
</organism>
<dbReference type="SMART" id="SM00842">
    <property type="entry name" value="FtsA"/>
    <property type="match status" value="1"/>
</dbReference>
<dbReference type="SUPFAM" id="SSF53067">
    <property type="entry name" value="Actin-like ATPase domain"/>
    <property type="match status" value="2"/>
</dbReference>
<comment type="function">
    <text evidence="5 6">Cell division protein that is involved in the assembly of the Z ring. May serve as a membrane anchor for the Z ring.</text>
</comment>
<evidence type="ECO:0000256" key="5">
    <source>
        <dbReference type="HAMAP-Rule" id="MF_02033"/>
    </source>
</evidence>
<sequence>MASKINYSVVVDIGTSKMTALAGQKDSEGRMEILGASSFPSKGIKRGVVFNIEEATISLRYLLNDLLDQVGGKIKTVDIAYAGQPMKIYEHKGTRLTSGDGVVTENDVNELFNEAGKLKVEKDFKLLHVIPQSFVIDNEPVELSPVGITGQKIEATYKLIAVPEIHITNFERVLDKVGVELGEVVLSPMATSEAVLTEDEKELGTILLDMGAGTTKLAVFNEGTMIHTAVIPFAGDVVTNDIKEGCSILPKWAEQLKTQYGQALGDFADEQKVVTIPGHSGWEPKEISFKSLAFIIQARMEEIIDSAFYQVEKSGIAEQLGSGIVLAGGTASLNNLISLVKFRTGMDTRLAFSVVRASSKAEIIEKPDFYTALGLMKMTLEKVDPLPKEKKRKPKRKKKDSGISPWLKNVVQGVLDYVDDDDDVALN</sequence>
<evidence type="ECO:0000256" key="4">
    <source>
        <dbReference type="ARBA" id="ARBA00023306"/>
    </source>
</evidence>
<keyword evidence="1 5" id="KW-1003">Cell membrane</keyword>
<evidence type="ECO:0000313" key="9">
    <source>
        <dbReference type="Proteomes" id="UP000184050"/>
    </source>
</evidence>
<dbReference type="Gene3D" id="3.30.420.40">
    <property type="match status" value="2"/>
</dbReference>
<feature type="domain" description="SHS2" evidence="7">
    <location>
        <begin position="8"/>
        <end position="195"/>
    </location>
</feature>
<dbReference type="InterPro" id="IPR043129">
    <property type="entry name" value="ATPase_NBD"/>
</dbReference>
<dbReference type="Pfam" id="PF02491">
    <property type="entry name" value="SHS2_FTSA"/>
    <property type="match status" value="1"/>
</dbReference>
<keyword evidence="3 5" id="KW-0472">Membrane</keyword>
<comment type="similarity">
    <text evidence="5 6">Belongs to the FtsA/MreB family.</text>
</comment>
<evidence type="ECO:0000313" key="8">
    <source>
        <dbReference type="EMBL" id="SHI30328.1"/>
    </source>
</evidence>
<keyword evidence="4 5" id="KW-0131">Cell cycle</keyword>
<evidence type="ECO:0000256" key="6">
    <source>
        <dbReference type="PIRNR" id="PIRNR003101"/>
    </source>
</evidence>
<dbReference type="RefSeq" id="WP_073163753.1">
    <property type="nucleotide sequence ID" value="NZ_FQZE01000001.1"/>
</dbReference>
<dbReference type="EMBL" id="FQZE01000001">
    <property type="protein sequence ID" value="SHI30328.1"/>
    <property type="molecule type" value="Genomic_DNA"/>
</dbReference>
<dbReference type="GO" id="GO:0043093">
    <property type="term" value="P:FtsZ-dependent cytokinesis"/>
    <property type="evidence" value="ECO:0007669"/>
    <property type="project" value="UniProtKB-UniRule"/>
</dbReference>
<gene>
    <name evidence="5" type="primary">ftsA</name>
    <name evidence="8" type="ORF">SAMN05444280_10119</name>
</gene>
<evidence type="ECO:0000256" key="1">
    <source>
        <dbReference type="ARBA" id="ARBA00022475"/>
    </source>
</evidence>
<dbReference type="AlphaFoldDB" id="A0A1M6A1M0"/>
<dbReference type="GO" id="GO:0032153">
    <property type="term" value="C:cell division site"/>
    <property type="evidence" value="ECO:0007669"/>
    <property type="project" value="UniProtKB-UniRule"/>
</dbReference>
<dbReference type="GO" id="GO:0009898">
    <property type="term" value="C:cytoplasmic side of plasma membrane"/>
    <property type="evidence" value="ECO:0007669"/>
    <property type="project" value="UniProtKB-UniRule"/>
</dbReference>
<dbReference type="PANTHER" id="PTHR32432">
    <property type="entry name" value="CELL DIVISION PROTEIN FTSA-RELATED"/>
    <property type="match status" value="1"/>
</dbReference>
<dbReference type="OrthoDB" id="9768127at2"/>
<dbReference type="STRING" id="1168035.SAMN05444280_10119"/>
<evidence type="ECO:0000256" key="2">
    <source>
        <dbReference type="ARBA" id="ARBA00022618"/>
    </source>
</evidence>
<dbReference type="NCBIfam" id="TIGR01174">
    <property type="entry name" value="ftsA"/>
    <property type="match status" value="1"/>
</dbReference>
<keyword evidence="9" id="KW-1185">Reference proteome</keyword>
<dbReference type="InterPro" id="IPR020823">
    <property type="entry name" value="Cell_div_FtsA"/>
</dbReference>
<dbReference type="PANTHER" id="PTHR32432:SF4">
    <property type="entry name" value="CELL DIVISION PROTEIN FTSA"/>
    <property type="match status" value="1"/>
</dbReference>
<dbReference type="Pfam" id="PF14450">
    <property type="entry name" value="FtsA"/>
    <property type="match status" value="1"/>
</dbReference>
<dbReference type="Proteomes" id="UP000184050">
    <property type="component" value="Unassembled WGS sequence"/>
</dbReference>
<dbReference type="InterPro" id="IPR003494">
    <property type="entry name" value="SHS2_FtsA"/>
</dbReference>
<comment type="subcellular location">
    <subcellularLocation>
        <location evidence="5">Cell membrane</location>
        <topology evidence="5">Peripheral membrane protein</topology>
        <orientation evidence="5">Cytoplasmic side</orientation>
    </subcellularLocation>
    <text evidence="5">Localizes to the Z ring in an FtsZ-dependent manner. Targeted to the membrane through a conserved C-terminal amphipathic helix.</text>
</comment>
<keyword evidence="2 5" id="KW-0132">Cell division</keyword>
<accession>A0A1M6A1M0</accession>
<dbReference type="PIRSF" id="PIRSF003101">
    <property type="entry name" value="FtsA"/>
    <property type="match status" value="1"/>
</dbReference>
<evidence type="ECO:0000256" key="3">
    <source>
        <dbReference type="ARBA" id="ARBA00023136"/>
    </source>
</evidence>
<protein>
    <recommendedName>
        <fullName evidence="5 6">Cell division protein FtsA</fullName>
    </recommendedName>
</protein>